<keyword evidence="4" id="KW-1185">Reference proteome</keyword>
<name>A0A1T4ZS36_9FIRM</name>
<evidence type="ECO:0000313" key="3">
    <source>
        <dbReference type="EMBL" id="SKB25530.1"/>
    </source>
</evidence>
<protein>
    <submittedName>
        <fullName evidence="3">Nucleoside recognition</fullName>
    </submittedName>
</protein>
<dbReference type="Pfam" id="PF07670">
    <property type="entry name" value="Gate"/>
    <property type="match status" value="1"/>
</dbReference>
<accession>A0A1T4ZS36</accession>
<feature type="transmembrane region" description="Helical" evidence="1">
    <location>
        <begin position="94"/>
        <end position="116"/>
    </location>
</feature>
<dbReference type="EMBL" id="FUYN01000001">
    <property type="protein sequence ID" value="SKB25530.1"/>
    <property type="molecule type" value="Genomic_DNA"/>
</dbReference>
<gene>
    <name evidence="3" type="ORF">SAMN02745120_0320</name>
</gene>
<dbReference type="InterPro" id="IPR011642">
    <property type="entry name" value="Gate_dom"/>
</dbReference>
<feature type="domain" description="Nucleoside transporter/FeoB GTPase Gate" evidence="2">
    <location>
        <begin position="18"/>
        <end position="108"/>
    </location>
</feature>
<evidence type="ECO:0000259" key="2">
    <source>
        <dbReference type="Pfam" id="PF07670"/>
    </source>
</evidence>
<evidence type="ECO:0000313" key="4">
    <source>
        <dbReference type="Proteomes" id="UP000243406"/>
    </source>
</evidence>
<dbReference type="OrthoDB" id="9779080at2"/>
<dbReference type="AlphaFoldDB" id="A0A1T4ZS36"/>
<feature type="transmembrane region" description="Helical" evidence="1">
    <location>
        <begin position="122"/>
        <end position="140"/>
    </location>
</feature>
<proteinExistence type="predicted"/>
<reference evidence="4" key="1">
    <citation type="submission" date="2017-02" db="EMBL/GenBank/DDBJ databases">
        <authorList>
            <person name="Varghese N."/>
            <person name="Submissions S."/>
        </authorList>
    </citation>
    <scope>NUCLEOTIDE SEQUENCE [LARGE SCALE GENOMIC DNA]</scope>
    <source>
        <strain evidence="4">ATCC 35199</strain>
    </source>
</reference>
<dbReference type="RefSeq" id="WP_013361826.1">
    <property type="nucleotide sequence ID" value="NZ_DAMCMJ010000006.1"/>
</dbReference>
<keyword evidence="1" id="KW-1133">Transmembrane helix</keyword>
<sequence length="165" mass="18225">MNFIDIFIEAASGSINSVFNIALIVIPLMIVMQVAKDYKVLDYISGFLKPITNFFNMSQESAFPLLIGLTFGLSYGAGVIIQSSKEGNLSKKDLVLLIVFLASCHAIFEDTLIFVAVGANGWILFAARLFAAILVTYLISRRADKILDLNELQIKKEAIKQKQSN</sequence>
<organism evidence="3 4">
    <name type="scientific">Acetoanaerobium noterae</name>
    <dbReference type="NCBI Taxonomy" id="745369"/>
    <lineage>
        <taxon>Bacteria</taxon>
        <taxon>Bacillati</taxon>
        <taxon>Bacillota</taxon>
        <taxon>Clostridia</taxon>
        <taxon>Peptostreptococcales</taxon>
        <taxon>Filifactoraceae</taxon>
        <taxon>Acetoanaerobium</taxon>
    </lineage>
</organism>
<dbReference type="Proteomes" id="UP000243406">
    <property type="component" value="Unassembled WGS sequence"/>
</dbReference>
<keyword evidence="1" id="KW-0812">Transmembrane</keyword>
<feature type="transmembrane region" description="Helical" evidence="1">
    <location>
        <begin position="12"/>
        <end position="35"/>
    </location>
</feature>
<evidence type="ECO:0000256" key="1">
    <source>
        <dbReference type="SAM" id="Phobius"/>
    </source>
</evidence>
<keyword evidence="1" id="KW-0472">Membrane</keyword>
<feature type="transmembrane region" description="Helical" evidence="1">
    <location>
        <begin position="62"/>
        <end position="82"/>
    </location>
</feature>